<keyword evidence="1" id="KW-0472">Membrane</keyword>
<dbReference type="Pfam" id="PF20151">
    <property type="entry name" value="DUF6533"/>
    <property type="match status" value="1"/>
</dbReference>
<dbReference type="AlphaFoldDB" id="A0A0C3BZM4"/>
<feature type="domain" description="DUF6533" evidence="2">
    <location>
        <begin position="15"/>
        <end position="60"/>
    </location>
</feature>
<dbReference type="Proteomes" id="UP000053424">
    <property type="component" value="Unassembled WGS sequence"/>
</dbReference>
<feature type="transmembrane region" description="Helical" evidence="1">
    <location>
        <begin position="36"/>
        <end position="59"/>
    </location>
</feature>
<evidence type="ECO:0000313" key="3">
    <source>
        <dbReference type="EMBL" id="KIM37494.1"/>
    </source>
</evidence>
<reference evidence="4" key="2">
    <citation type="submission" date="2015-01" db="EMBL/GenBank/DDBJ databases">
        <title>Evolutionary Origins and Diversification of the Mycorrhizal Mutualists.</title>
        <authorList>
            <consortium name="DOE Joint Genome Institute"/>
            <consortium name="Mycorrhizal Genomics Consortium"/>
            <person name="Kohler A."/>
            <person name="Kuo A."/>
            <person name="Nagy L.G."/>
            <person name="Floudas D."/>
            <person name="Copeland A."/>
            <person name="Barry K.W."/>
            <person name="Cichocki N."/>
            <person name="Veneault-Fourrey C."/>
            <person name="LaButti K."/>
            <person name="Lindquist E.A."/>
            <person name="Lipzen A."/>
            <person name="Lundell T."/>
            <person name="Morin E."/>
            <person name="Murat C."/>
            <person name="Riley R."/>
            <person name="Ohm R."/>
            <person name="Sun H."/>
            <person name="Tunlid A."/>
            <person name="Henrissat B."/>
            <person name="Grigoriev I.V."/>
            <person name="Hibbett D.S."/>
            <person name="Martin F."/>
        </authorList>
    </citation>
    <scope>NUCLEOTIDE SEQUENCE [LARGE SCALE GENOMIC DNA]</scope>
    <source>
        <strain evidence="4">h7</strain>
    </source>
</reference>
<feature type="transmembrane region" description="Helical" evidence="1">
    <location>
        <begin position="200"/>
        <end position="221"/>
    </location>
</feature>
<proteinExistence type="predicted"/>
<evidence type="ECO:0000259" key="2">
    <source>
        <dbReference type="Pfam" id="PF20151"/>
    </source>
</evidence>
<feature type="transmembrane region" description="Helical" evidence="1">
    <location>
        <begin position="79"/>
        <end position="102"/>
    </location>
</feature>
<name>A0A0C3BZM4_HEBCY</name>
<dbReference type="InterPro" id="IPR045340">
    <property type="entry name" value="DUF6533"/>
</dbReference>
<feature type="transmembrane region" description="Helical" evidence="1">
    <location>
        <begin position="152"/>
        <end position="179"/>
    </location>
</feature>
<dbReference type="HOGENOM" id="CLU_035509_11_0_1"/>
<accession>A0A0C3BZM4</accession>
<feature type="transmembrane region" description="Helical" evidence="1">
    <location>
        <begin position="114"/>
        <end position="132"/>
    </location>
</feature>
<feature type="transmembrane region" description="Helical" evidence="1">
    <location>
        <begin position="12"/>
        <end position="29"/>
    </location>
</feature>
<organism evidence="3 4">
    <name type="scientific">Hebeloma cylindrosporum</name>
    <dbReference type="NCBI Taxonomy" id="76867"/>
    <lineage>
        <taxon>Eukaryota</taxon>
        <taxon>Fungi</taxon>
        <taxon>Dikarya</taxon>
        <taxon>Basidiomycota</taxon>
        <taxon>Agaricomycotina</taxon>
        <taxon>Agaricomycetes</taxon>
        <taxon>Agaricomycetidae</taxon>
        <taxon>Agaricales</taxon>
        <taxon>Agaricineae</taxon>
        <taxon>Hymenogastraceae</taxon>
        <taxon>Hebeloma</taxon>
    </lineage>
</organism>
<protein>
    <recommendedName>
        <fullName evidence="2">DUF6533 domain-containing protein</fullName>
    </recommendedName>
</protein>
<keyword evidence="1" id="KW-0812">Transmembrane</keyword>
<evidence type="ECO:0000256" key="1">
    <source>
        <dbReference type="SAM" id="Phobius"/>
    </source>
</evidence>
<gene>
    <name evidence="3" type="ORF">M413DRAFT_448541</name>
</gene>
<keyword evidence="4" id="KW-1185">Reference proteome</keyword>
<keyword evidence="1" id="KW-1133">Transmembrane helix</keyword>
<dbReference type="EMBL" id="KN831797">
    <property type="protein sequence ID" value="KIM37494.1"/>
    <property type="molecule type" value="Genomic_DNA"/>
</dbReference>
<dbReference type="OrthoDB" id="3341843at2759"/>
<reference evidence="3 4" key="1">
    <citation type="submission" date="2014-04" db="EMBL/GenBank/DDBJ databases">
        <authorList>
            <consortium name="DOE Joint Genome Institute"/>
            <person name="Kuo A."/>
            <person name="Gay G."/>
            <person name="Dore J."/>
            <person name="Kohler A."/>
            <person name="Nagy L.G."/>
            <person name="Floudas D."/>
            <person name="Copeland A."/>
            <person name="Barry K.W."/>
            <person name="Cichocki N."/>
            <person name="Veneault-Fourrey C."/>
            <person name="LaButti K."/>
            <person name="Lindquist E.A."/>
            <person name="Lipzen A."/>
            <person name="Lundell T."/>
            <person name="Morin E."/>
            <person name="Murat C."/>
            <person name="Sun H."/>
            <person name="Tunlid A."/>
            <person name="Henrissat B."/>
            <person name="Grigoriev I.V."/>
            <person name="Hibbett D.S."/>
            <person name="Martin F."/>
            <person name="Nordberg H.P."/>
            <person name="Cantor M.N."/>
            <person name="Hua S.X."/>
        </authorList>
    </citation>
    <scope>NUCLEOTIDE SEQUENCE [LARGE SCALE GENOMIC DNA]</scope>
    <source>
        <strain evidence="4">h7</strain>
    </source>
</reference>
<sequence length="333" mass="37243">MDKSPTILDEQLIQCTLVACGTLLIYDLLCTLDQEVAYAWAFPWSTGTFLFFLNRYLPFVDTFLSLKLKLTMNSPETCLTHYTVVTWFTVAGIILSEVVLLLRTYAIWGGNRSVLIILCISSALTFIPAIIVTEIELRSLRYIPTEVLGCRLGAASSIIIVAYIALAFFETVVAILTGVRAYQTLRHSEARWIIQLYQEGLLFYLYCLSISLANVLVPIFAPRFFSNWLATPQRVVHSVVANRVLLLIFKQKSTSNMTNRVPRRGHTGGAEEAPYFRSYEDEGYSANLTIVSPLSLGFPSSDTTPSHVDSSVIEVDPAERETVIRGHQGAFAY</sequence>
<evidence type="ECO:0000313" key="4">
    <source>
        <dbReference type="Proteomes" id="UP000053424"/>
    </source>
</evidence>